<feature type="compositionally biased region" description="Basic and acidic residues" evidence="2">
    <location>
        <begin position="72"/>
        <end position="86"/>
    </location>
</feature>
<sequence length="262" mass="28053">MTEPIEEDLIREFTAMTQAAQQALIRASRQSGRIRSRSTPAAVSARIPTQHRRRATLAAKWAVANFRRDRNPDAARTADTEVRKEGFPVPDPNTADQKALAQQAREANARAAESEQRAAAAEQRAKDTKADYDPNFDTSLSVAGKAVATLALAYAAAEAEQHFAPDPETELGVDQAAALDVPGPDADYGFDANQEPPVDIYDVPPDFDDASAVSNAPQSEVVGLAHPREIGELLNAEPSAGPESGSEPVMVPEIDRGAEVEM</sequence>
<feature type="region of interest" description="Disordered" evidence="2">
    <location>
        <begin position="72"/>
        <end position="97"/>
    </location>
</feature>
<geneLocation type="plasmid" evidence="3 4">
    <name>pMGMM8_4</name>
</geneLocation>
<keyword evidence="3" id="KW-0614">Plasmid</keyword>
<evidence type="ECO:0000256" key="2">
    <source>
        <dbReference type="SAM" id="MobiDB-lite"/>
    </source>
</evidence>
<evidence type="ECO:0000313" key="3">
    <source>
        <dbReference type="EMBL" id="WMN02162.1"/>
    </source>
</evidence>
<name>A0AAX4A096_RHOER</name>
<feature type="compositionally biased region" description="Basic and acidic residues" evidence="2">
    <location>
        <begin position="253"/>
        <end position="262"/>
    </location>
</feature>
<accession>A0AAX4A096</accession>
<keyword evidence="1" id="KW-0175">Coiled coil</keyword>
<organism evidence="3 4">
    <name type="scientific">Rhodococcus erythropolis</name>
    <name type="common">Arthrobacter picolinophilus</name>
    <dbReference type="NCBI Taxonomy" id="1833"/>
    <lineage>
        <taxon>Bacteria</taxon>
        <taxon>Bacillati</taxon>
        <taxon>Actinomycetota</taxon>
        <taxon>Actinomycetes</taxon>
        <taxon>Mycobacteriales</taxon>
        <taxon>Nocardiaceae</taxon>
        <taxon>Rhodococcus</taxon>
        <taxon>Rhodococcus erythropolis group</taxon>
    </lineage>
</organism>
<protein>
    <submittedName>
        <fullName evidence="3">Uncharacterized protein</fullName>
    </submittedName>
</protein>
<dbReference type="RefSeq" id="WP_308372671.1">
    <property type="nucleotide sequence ID" value="NZ_CP133194.1"/>
</dbReference>
<dbReference type="AlphaFoldDB" id="A0AAX4A096"/>
<proteinExistence type="predicted"/>
<dbReference type="Proteomes" id="UP001230933">
    <property type="component" value="Plasmid pMGMM8_4"/>
</dbReference>
<evidence type="ECO:0000313" key="4">
    <source>
        <dbReference type="Proteomes" id="UP001230933"/>
    </source>
</evidence>
<reference evidence="3" key="1">
    <citation type="submission" date="2023-08" db="EMBL/GenBank/DDBJ databases">
        <title>Isolation and Characterization of Rhodococcus erythropolis MGMM8.</title>
        <authorList>
            <person name="Diabankana R.G.C."/>
            <person name="Afordoanyi D.M."/>
            <person name="Validov S.Z."/>
        </authorList>
    </citation>
    <scope>NUCLEOTIDE SEQUENCE</scope>
    <source>
        <strain evidence="3">MGMM8</strain>
        <plasmid evidence="3">pMGMM8_4</plasmid>
    </source>
</reference>
<evidence type="ECO:0000256" key="1">
    <source>
        <dbReference type="SAM" id="Coils"/>
    </source>
</evidence>
<feature type="region of interest" description="Disordered" evidence="2">
    <location>
        <begin position="235"/>
        <end position="262"/>
    </location>
</feature>
<feature type="compositionally biased region" description="Polar residues" evidence="2">
    <location>
        <begin position="28"/>
        <end position="41"/>
    </location>
</feature>
<gene>
    <name evidence="3" type="ORF">QIE55_33460</name>
</gene>
<feature type="region of interest" description="Disordered" evidence="2">
    <location>
        <begin position="26"/>
        <end position="49"/>
    </location>
</feature>
<feature type="coiled-coil region" evidence="1">
    <location>
        <begin position="97"/>
        <end position="131"/>
    </location>
</feature>
<dbReference type="EMBL" id="CP133194">
    <property type="protein sequence ID" value="WMN02162.1"/>
    <property type="molecule type" value="Genomic_DNA"/>
</dbReference>